<dbReference type="InterPro" id="IPR036188">
    <property type="entry name" value="FAD/NAD-bd_sf"/>
</dbReference>
<evidence type="ECO:0000256" key="3">
    <source>
        <dbReference type="ARBA" id="ARBA00022512"/>
    </source>
</evidence>
<dbReference type="OrthoDB" id="269227at2759"/>
<name>A0A9W9ES48_9EURO</name>
<feature type="region of interest" description="Disordered" evidence="4">
    <location>
        <begin position="1"/>
        <end position="20"/>
    </location>
</feature>
<organism evidence="6 7">
    <name type="scientific">Penicillium alfredii</name>
    <dbReference type="NCBI Taxonomy" id="1506179"/>
    <lineage>
        <taxon>Eukaryota</taxon>
        <taxon>Fungi</taxon>
        <taxon>Dikarya</taxon>
        <taxon>Ascomycota</taxon>
        <taxon>Pezizomycotina</taxon>
        <taxon>Eurotiomycetes</taxon>
        <taxon>Eurotiomycetidae</taxon>
        <taxon>Eurotiales</taxon>
        <taxon>Aspergillaceae</taxon>
        <taxon>Penicillium</taxon>
    </lineage>
</organism>
<dbReference type="EMBL" id="JAPMSZ010000010">
    <property type="protein sequence ID" value="KAJ5086982.1"/>
    <property type="molecule type" value="Genomic_DNA"/>
</dbReference>
<dbReference type="SUPFAM" id="SSF54373">
    <property type="entry name" value="FAD-linked reductases, C-terminal domain"/>
    <property type="match status" value="1"/>
</dbReference>
<dbReference type="InterPro" id="IPR012132">
    <property type="entry name" value="GMC_OxRdtase"/>
</dbReference>
<reference evidence="6" key="1">
    <citation type="submission" date="2022-11" db="EMBL/GenBank/DDBJ databases">
        <authorList>
            <person name="Petersen C."/>
        </authorList>
    </citation>
    <scope>NUCLEOTIDE SEQUENCE</scope>
    <source>
        <strain evidence="6">IBT 34128</strain>
    </source>
</reference>
<dbReference type="RefSeq" id="XP_056509107.1">
    <property type="nucleotide sequence ID" value="XM_056658814.1"/>
</dbReference>
<keyword evidence="7" id="KW-1185">Reference proteome</keyword>
<dbReference type="Pfam" id="PF05199">
    <property type="entry name" value="GMC_oxred_C"/>
    <property type="match status" value="1"/>
</dbReference>
<evidence type="ECO:0000256" key="4">
    <source>
        <dbReference type="SAM" id="MobiDB-lite"/>
    </source>
</evidence>
<dbReference type="GeneID" id="81397983"/>
<evidence type="ECO:0000256" key="2">
    <source>
        <dbReference type="ARBA" id="ARBA00010790"/>
    </source>
</evidence>
<dbReference type="Gene3D" id="3.50.50.60">
    <property type="entry name" value="FAD/NAD(P)-binding domain"/>
    <property type="match status" value="1"/>
</dbReference>
<dbReference type="GO" id="GO:0016614">
    <property type="term" value="F:oxidoreductase activity, acting on CH-OH group of donors"/>
    <property type="evidence" value="ECO:0007669"/>
    <property type="project" value="InterPro"/>
</dbReference>
<evidence type="ECO:0000256" key="1">
    <source>
        <dbReference type="ARBA" id="ARBA00004191"/>
    </source>
</evidence>
<keyword evidence="3" id="KW-0134">Cell wall</keyword>
<dbReference type="SUPFAM" id="SSF51905">
    <property type="entry name" value="FAD/NAD(P)-binding domain"/>
    <property type="match status" value="1"/>
</dbReference>
<dbReference type="PANTHER" id="PTHR11552">
    <property type="entry name" value="GLUCOSE-METHANOL-CHOLINE GMC OXIDOREDUCTASE"/>
    <property type="match status" value="1"/>
</dbReference>
<dbReference type="AlphaFoldDB" id="A0A9W9ES48"/>
<sequence>MLPTSRGSISLTSKDPLAAPRIDPNYYATELDRTAIRAGVRHVPQVYQETEALKDVIEAETPPEGYPPLRTDSSDEEIDARVRRGNTFFHPGGSCAMDKAVDSVWRLYGVKGLRVVDASVLPTPIAAHYQICTYTLAERAADFIKAIAS</sequence>
<comment type="similarity">
    <text evidence="2">Belongs to the GMC oxidoreductase family.</text>
</comment>
<feature type="compositionally biased region" description="Polar residues" evidence="4">
    <location>
        <begin position="1"/>
        <end position="13"/>
    </location>
</feature>
<dbReference type="GO" id="GO:0050660">
    <property type="term" value="F:flavin adenine dinucleotide binding"/>
    <property type="evidence" value="ECO:0007669"/>
    <property type="project" value="InterPro"/>
</dbReference>
<comment type="subcellular location">
    <subcellularLocation>
        <location evidence="1">Secreted</location>
        <location evidence="1">Cell wall</location>
    </subcellularLocation>
</comment>
<gene>
    <name evidence="6" type="ORF">NUU61_008289</name>
</gene>
<evidence type="ECO:0000313" key="7">
    <source>
        <dbReference type="Proteomes" id="UP001141434"/>
    </source>
</evidence>
<protein>
    <recommendedName>
        <fullName evidence="5">Glucose-methanol-choline oxidoreductase C-terminal domain-containing protein</fullName>
    </recommendedName>
</protein>
<accession>A0A9W9ES48</accession>
<dbReference type="PANTHER" id="PTHR11552:SF123">
    <property type="entry name" value="GMC OXIDOREDUCTASE (AFU_ORTHOLOGUE AFUA_2G01770)-RELATED"/>
    <property type="match status" value="1"/>
</dbReference>
<dbReference type="Proteomes" id="UP001141434">
    <property type="component" value="Unassembled WGS sequence"/>
</dbReference>
<comment type="caution">
    <text evidence="6">The sequence shown here is derived from an EMBL/GenBank/DDBJ whole genome shotgun (WGS) entry which is preliminary data.</text>
</comment>
<evidence type="ECO:0000259" key="5">
    <source>
        <dbReference type="Pfam" id="PF05199"/>
    </source>
</evidence>
<evidence type="ECO:0000313" key="6">
    <source>
        <dbReference type="EMBL" id="KAJ5086982.1"/>
    </source>
</evidence>
<dbReference type="Gene3D" id="3.30.560.10">
    <property type="entry name" value="Glucose Oxidase, domain 3"/>
    <property type="match status" value="1"/>
</dbReference>
<feature type="domain" description="Glucose-methanol-choline oxidoreductase C-terminal" evidence="5">
    <location>
        <begin position="3"/>
        <end position="137"/>
    </location>
</feature>
<reference evidence="6" key="2">
    <citation type="journal article" date="2023" name="IMA Fungus">
        <title>Comparative genomic study of the Penicillium genus elucidates a diverse pangenome and 15 lateral gene transfer events.</title>
        <authorList>
            <person name="Petersen C."/>
            <person name="Sorensen T."/>
            <person name="Nielsen M.R."/>
            <person name="Sondergaard T.E."/>
            <person name="Sorensen J.L."/>
            <person name="Fitzpatrick D.A."/>
            <person name="Frisvad J.C."/>
            <person name="Nielsen K.L."/>
        </authorList>
    </citation>
    <scope>NUCLEOTIDE SEQUENCE</scope>
    <source>
        <strain evidence="6">IBT 34128</strain>
    </source>
</reference>
<proteinExistence type="inferred from homology"/>
<dbReference type="InterPro" id="IPR007867">
    <property type="entry name" value="GMC_OxRtase_C"/>
</dbReference>
<keyword evidence="3" id="KW-0964">Secreted</keyword>